<dbReference type="RefSeq" id="WP_240805253.1">
    <property type="nucleotide sequence ID" value="NZ_CP165727.1"/>
</dbReference>
<dbReference type="InterPro" id="IPR014756">
    <property type="entry name" value="Ig_E-set"/>
</dbReference>
<name>A0AB39YGG9_9ACTN</name>
<dbReference type="Gene3D" id="2.60.40.10">
    <property type="entry name" value="Immunoglobulins"/>
    <property type="match status" value="1"/>
</dbReference>
<gene>
    <name evidence="1" type="ORF">AB5J51_37285</name>
</gene>
<dbReference type="EMBL" id="CP165727">
    <property type="protein sequence ID" value="XDV68187.1"/>
    <property type="molecule type" value="Genomic_DNA"/>
</dbReference>
<organism evidence="1">
    <name type="scientific">Streptomyces sp. R33</name>
    <dbReference type="NCBI Taxonomy" id="3238629"/>
    <lineage>
        <taxon>Bacteria</taxon>
        <taxon>Bacillati</taxon>
        <taxon>Actinomycetota</taxon>
        <taxon>Actinomycetes</taxon>
        <taxon>Kitasatosporales</taxon>
        <taxon>Streptomycetaceae</taxon>
        <taxon>Streptomyces</taxon>
    </lineage>
</organism>
<reference evidence="1" key="1">
    <citation type="submission" date="2024-08" db="EMBL/GenBank/DDBJ databases">
        <authorList>
            <person name="Yu S.T."/>
        </authorList>
    </citation>
    <scope>NUCLEOTIDE SEQUENCE</scope>
    <source>
        <strain evidence="1">R33</strain>
    </source>
</reference>
<dbReference type="CDD" id="cd07184">
    <property type="entry name" value="E_set_Isoamylase_like_N"/>
    <property type="match status" value="1"/>
</dbReference>
<dbReference type="InterPro" id="IPR013783">
    <property type="entry name" value="Ig-like_fold"/>
</dbReference>
<proteinExistence type="predicted"/>
<accession>A0AB39YGG9</accession>
<dbReference type="GO" id="GO:0005975">
    <property type="term" value="P:carbohydrate metabolic process"/>
    <property type="evidence" value="ECO:0007669"/>
    <property type="project" value="UniProtKB-ARBA"/>
</dbReference>
<evidence type="ECO:0000313" key="1">
    <source>
        <dbReference type="EMBL" id="XDV68187.1"/>
    </source>
</evidence>
<dbReference type="SUPFAM" id="SSF81296">
    <property type="entry name" value="E set domains"/>
    <property type="match status" value="1"/>
</dbReference>
<protein>
    <submittedName>
        <fullName evidence="1">Isoamylase early set domain-containing protein</fullName>
    </submittedName>
</protein>
<dbReference type="AlphaFoldDB" id="A0AB39YGG9"/>
<sequence>MPAPTPDDPRLETTVLERKQLKGRTQVTFVLPEDNPEGPVSVVGDFNHWNPAAHPLEPRGDGTRTARVALPTHSTHSFRYLAAGDYWFNDEQADSDDGTNSHIHT</sequence>